<dbReference type="Proteomes" id="UP001283361">
    <property type="component" value="Unassembled WGS sequence"/>
</dbReference>
<proteinExistence type="predicted"/>
<gene>
    <name evidence="1" type="ORF">RRG08_009535</name>
</gene>
<dbReference type="AlphaFoldDB" id="A0AAE1B259"/>
<evidence type="ECO:0000313" key="1">
    <source>
        <dbReference type="EMBL" id="KAK3798213.1"/>
    </source>
</evidence>
<dbReference type="EMBL" id="JAWDGP010000708">
    <property type="protein sequence ID" value="KAK3798213.1"/>
    <property type="molecule type" value="Genomic_DNA"/>
</dbReference>
<sequence length="81" mass="9271">MTSTSLRHHSQPSILYTLYLCHLFPSEYHMQIQLVYLVLSAASRNGTTNKTRFRASPAKPQGLELESVSEYRFTHGRGETK</sequence>
<evidence type="ECO:0000313" key="2">
    <source>
        <dbReference type="Proteomes" id="UP001283361"/>
    </source>
</evidence>
<reference evidence="1" key="1">
    <citation type="journal article" date="2023" name="G3 (Bethesda)">
        <title>A reference genome for the long-term kleptoplast-retaining sea slug Elysia crispata morphotype clarki.</title>
        <authorList>
            <person name="Eastman K.E."/>
            <person name="Pendleton A.L."/>
            <person name="Shaikh M.A."/>
            <person name="Suttiyut T."/>
            <person name="Ogas R."/>
            <person name="Tomko P."/>
            <person name="Gavelis G."/>
            <person name="Widhalm J.R."/>
            <person name="Wisecaver J.H."/>
        </authorList>
    </citation>
    <scope>NUCLEOTIDE SEQUENCE</scope>
    <source>
        <strain evidence="1">ECLA1</strain>
    </source>
</reference>
<organism evidence="1 2">
    <name type="scientific">Elysia crispata</name>
    <name type="common">lettuce slug</name>
    <dbReference type="NCBI Taxonomy" id="231223"/>
    <lineage>
        <taxon>Eukaryota</taxon>
        <taxon>Metazoa</taxon>
        <taxon>Spiralia</taxon>
        <taxon>Lophotrochozoa</taxon>
        <taxon>Mollusca</taxon>
        <taxon>Gastropoda</taxon>
        <taxon>Heterobranchia</taxon>
        <taxon>Euthyneura</taxon>
        <taxon>Panpulmonata</taxon>
        <taxon>Sacoglossa</taxon>
        <taxon>Placobranchoidea</taxon>
        <taxon>Plakobranchidae</taxon>
        <taxon>Elysia</taxon>
    </lineage>
</organism>
<name>A0AAE1B259_9GAST</name>
<accession>A0AAE1B259</accession>
<comment type="caution">
    <text evidence="1">The sequence shown here is derived from an EMBL/GenBank/DDBJ whole genome shotgun (WGS) entry which is preliminary data.</text>
</comment>
<keyword evidence="2" id="KW-1185">Reference proteome</keyword>
<protein>
    <submittedName>
        <fullName evidence="1">Uncharacterized protein</fullName>
    </submittedName>
</protein>